<keyword evidence="4" id="KW-1185">Reference proteome</keyword>
<keyword evidence="2" id="KW-0472">Membrane</keyword>
<proteinExistence type="predicted"/>
<evidence type="ECO:0000313" key="4">
    <source>
        <dbReference type="Proteomes" id="UP000198683"/>
    </source>
</evidence>
<protein>
    <recommendedName>
        <fullName evidence="5">Phage integrase family protein</fullName>
    </recommendedName>
</protein>
<feature type="transmembrane region" description="Helical" evidence="2">
    <location>
        <begin position="20"/>
        <end position="42"/>
    </location>
</feature>
<dbReference type="STRING" id="683260.SAMN05421874_101133"/>
<organism evidence="3 4">
    <name type="scientific">Nonomuraea maritima</name>
    <dbReference type="NCBI Taxonomy" id="683260"/>
    <lineage>
        <taxon>Bacteria</taxon>
        <taxon>Bacillati</taxon>
        <taxon>Actinomycetota</taxon>
        <taxon>Actinomycetes</taxon>
        <taxon>Streptosporangiales</taxon>
        <taxon>Streptosporangiaceae</taxon>
        <taxon>Nonomuraea</taxon>
    </lineage>
</organism>
<name>A0A1G8S0X7_9ACTN</name>
<evidence type="ECO:0000256" key="2">
    <source>
        <dbReference type="SAM" id="Phobius"/>
    </source>
</evidence>
<evidence type="ECO:0000256" key="1">
    <source>
        <dbReference type="SAM" id="MobiDB-lite"/>
    </source>
</evidence>
<keyword evidence="2" id="KW-1133">Transmembrane helix</keyword>
<dbReference type="EMBL" id="FNFB01000001">
    <property type="protein sequence ID" value="SDJ22863.1"/>
    <property type="molecule type" value="Genomic_DNA"/>
</dbReference>
<reference evidence="3 4" key="1">
    <citation type="submission" date="2016-10" db="EMBL/GenBank/DDBJ databases">
        <authorList>
            <person name="de Groot N.N."/>
        </authorList>
    </citation>
    <scope>NUCLEOTIDE SEQUENCE [LARGE SCALE GENOMIC DNA]</scope>
    <source>
        <strain evidence="3 4">CGMCC 4.5681</strain>
    </source>
</reference>
<keyword evidence="2" id="KW-0812">Transmembrane</keyword>
<feature type="region of interest" description="Disordered" evidence="1">
    <location>
        <begin position="57"/>
        <end position="80"/>
    </location>
</feature>
<sequence>MRNEPWIVDRPRPRMTTGHAVVIVGLHLCGGAATPAGAFGWYGGAGVRCPARCPAAVRDRPPGRTPGRRAGEGPGCGGAPRRRLEHAVELEELSANPLHKVKFRKAKVSGEIDRRSVVNPSQARELLTAVTYVGRFRGAMLRALVLTEDGHQLGWDRHDAGRLHVPVLQPARTARRGARRPAVAYEDRRGPLGPRWLPGRTTCGTRPSLWLNAGVHAPEAAERAGHGVDVLFKVYAKCIDGQREAANKRITEALTE</sequence>
<evidence type="ECO:0008006" key="5">
    <source>
        <dbReference type="Google" id="ProtNLM"/>
    </source>
</evidence>
<evidence type="ECO:0000313" key="3">
    <source>
        <dbReference type="EMBL" id="SDJ22863.1"/>
    </source>
</evidence>
<dbReference type="AlphaFoldDB" id="A0A1G8S0X7"/>
<accession>A0A1G8S0X7</accession>
<gene>
    <name evidence="3" type="ORF">SAMN05421874_101133</name>
</gene>
<dbReference type="Proteomes" id="UP000198683">
    <property type="component" value="Unassembled WGS sequence"/>
</dbReference>